<feature type="binding site" evidence="12">
    <location>
        <position position="199"/>
    </location>
    <ligand>
        <name>[4Fe-4S] cluster</name>
        <dbReference type="ChEBI" id="CHEBI:49883"/>
    </ligand>
</feature>
<evidence type="ECO:0000256" key="10">
    <source>
        <dbReference type="ARBA" id="ARBA00023239"/>
    </source>
</evidence>
<dbReference type="PANTHER" id="PTHR10359:SF18">
    <property type="entry name" value="ENDONUCLEASE III"/>
    <property type="match status" value="1"/>
</dbReference>
<feature type="domain" description="HhH-GPD" evidence="13">
    <location>
        <begin position="39"/>
        <end position="187"/>
    </location>
</feature>
<feature type="binding site" evidence="12">
    <location>
        <position position="205"/>
    </location>
    <ligand>
        <name>[4Fe-4S] cluster</name>
        <dbReference type="ChEBI" id="CHEBI:49883"/>
    </ligand>
</feature>
<dbReference type="SMART" id="SM00525">
    <property type="entry name" value="FES"/>
    <property type="match status" value="1"/>
</dbReference>
<dbReference type="GO" id="GO:0019104">
    <property type="term" value="F:DNA N-glycosylase activity"/>
    <property type="evidence" value="ECO:0007669"/>
    <property type="project" value="UniProtKB-UniRule"/>
</dbReference>
<feature type="binding site" evidence="12">
    <location>
        <position position="189"/>
    </location>
    <ligand>
        <name>[4Fe-4S] cluster</name>
        <dbReference type="ChEBI" id="CHEBI:49883"/>
    </ligand>
</feature>
<evidence type="ECO:0000256" key="5">
    <source>
        <dbReference type="ARBA" id="ARBA00022801"/>
    </source>
</evidence>
<comment type="catalytic activity">
    <reaction evidence="12">
        <text>2'-deoxyribonucleotide-(2'-deoxyribose 5'-phosphate)-2'-deoxyribonucleotide-DNA = a 3'-end 2'-deoxyribonucleotide-(2,3-dehydro-2,3-deoxyribose 5'-phosphate)-DNA + a 5'-end 5'-phospho-2'-deoxyribonucleoside-DNA + H(+)</text>
        <dbReference type="Rhea" id="RHEA:66592"/>
        <dbReference type="Rhea" id="RHEA-COMP:13180"/>
        <dbReference type="Rhea" id="RHEA-COMP:16897"/>
        <dbReference type="Rhea" id="RHEA-COMP:17067"/>
        <dbReference type="ChEBI" id="CHEBI:15378"/>
        <dbReference type="ChEBI" id="CHEBI:136412"/>
        <dbReference type="ChEBI" id="CHEBI:157695"/>
        <dbReference type="ChEBI" id="CHEBI:167181"/>
        <dbReference type="EC" id="4.2.99.18"/>
    </reaction>
</comment>
<dbReference type="EMBL" id="MEVA01000014">
    <property type="protein sequence ID" value="OGC47303.1"/>
    <property type="molecule type" value="Genomic_DNA"/>
</dbReference>
<reference evidence="14 15" key="1">
    <citation type="journal article" date="2016" name="Nat. Commun.">
        <title>Thousands of microbial genomes shed light on interconnected biogeochemical processes in an aquifer system.</title>
        <authorList>
            <person name="Anantharaman K."/>
            <person name="Brown C.T."/>
            <person name="Hug L.A."/>
            <person name="Sharon I."/>
            <person name="Castelle C.J."/>
            <person name="Probst A.J."/>
            <person name="Thomas B.C."/>
            <person name="Singh A."/>
            <person name="Wilkins M.J."/>
            <person name="Karaoz U."/>
            <person name="Brodie E.L."/>
            <person name="Williams K.H."/>
            <person name="Hubbard S.S."/>
            <person name="Banfield J.F."/>
        </authorList>
    </citation>
    <scope>NUCLEOTIDE SEQUENCE [LARGE SCALE GENOMIC DNA]</scope>
</reference>
<keyword evidence="2 12" id="KW-0004">4Fe-4S</keyword>
<evidence type="ECO:0000259" key="13">
    <source>
        <dbReference type="SMART" id="SM00478"/>
    </source>
</evidence>
<dbReference type="InterPro" id="IPR023170">
    <property type="entry name" value="HhH_base_excis_C"/>
</dbReference>
<dbReference type="PANTHER" id="PTHR10359">
    <property type="entry name" value="A/G-SPECIFIC ADENINE GLYCOSYLASE/ENDONUCLEASE III"/>
    <property type="match status" value="1"/>
</dbReference>
<keyword evidence="11 12" id="KW-0326">Glycosidase</keyword>
<evidence type="ECO:0000256" key="2">
    <source>
        <dbReference type="ARBA" id="ARBA00022485"/>
    </source>
</evidence>
<name>A0A1F4USW7_UNCKA</name>
<comment type="caution">
    <text evidence="14">The sequence shown here is derived from an EMBL/GenBank/DDBJ whole genome shotgun (WGS) entry which is preliminary data.</text>
</comment>
<keyword evidence="14" id="KW-0255">Endonuclease</keyword>
<evidence type="ECO:0000313" key="15">
    <source>
        <dbReference type="Proteomes" id="UP000176608"/>
    </source>
</evidence>
<dbReference type="InterPro" id="IPR005759">
    <property type="entry name" value="Nth"/>
</dbReference>
<evidence type="ECO:0000256" key="11">
    <source>
        <dbReference type="ARBA" id="ARBA00023295"/>
    </source>
</evidence>
<evidence type="ECO:0000256" key="4">
    <source>
        <dbReference type="ARBA" id="ARBA00022763"/>
    </source>
</evidence>
<dbReference type="InterPro" id="IPR011257">
    <property type="entry name" value="DNA_glycosylase"/>
</dbReference>
<evidence type="ECO:0000256" key="12">
    <source>
        <dbReference type="HAMAP-Rule" id="MF_00942"/>
    </source>
</evidence>
<dbReference type="EC" id="4.2.99.18" evidence="12"/>
<dbReference type="HAMAP" id="MF_00942">
    <property type="entry name" value="Nth"/>
    <property type="match status" value="1"/>
</dbReference>
<dbReference type="STRING" id="1802617.A2886_01685"/>
<evidence type="ECO:0000256" key="9">
    <source>
        <dbReference type="ARBA" id="ARBA00023204"/>
    </source>
</evidence>
<dbReference type="InterPro" id="IPR004035">
    <property type="entry name" value="Endouclease-III_FeS-bd_BS"/>
</dbReference>
<keyword evidence="8 12" id="KW-0238">DNA-binding</keyword>
<keyword evidence="7 12" id="KW-0411">Iron-sulfur</keyword>
<dbReference type="Gene3D" id="1.10.340.30">
    <property type="entry name" value="Hypothetical protein, domain 2"/>
    <property type="match status" value="1"/>
</dbReference>
<protein>
    <recommendedName>
        <fullName evidence="12">Endonuclease III</fullName>
        <ecNumber evidence="12">4.2.99.18</ecNumber>
    </recommendedName>
    <alternativeName>
        <fullName evidence="12">DNA-(apurinic or apyrimidinic site) lyase</fullName>
    </alternativeName>
</protein>
<gene>
    <name evidence="12" type="primary">nth</name>
    <name evidence="14" type="ORF">A2886_01685</name>
</gene>
<dbReference type="Pfam" id="PF00730">
    <property type="entry name" value="HhH-GPD"/>
    <property type="match status" value="1"/>
</dbReference>
<dbReference type="Gene3D" id="1.10.1670.10">
    <property type="entry name" value="Helix-hairpin-Helix base-excision DNA repair enzymes (C-terminal)"/>
    <property type="match status" value="1"/>
</dbReference>
<dbReference type="GO" id="GO:0051539">
    <property type="term" value="F:4 iron, 4 sulfur cluster binding"/>
    <property type="evidence" value="ECO:0007669"/>
    <property type="project" value="UniProtKB-UniRule"/>
</dbReference>
<dbReference type="GO" id="GO:0003677">
    <property type="term" value="F:DNA binding"/>
    <property type="evidence" value="ECO:0007669"/>
    <property type="project" value="UniProtKB-UniRule"/>
</dbReference>
<dbReference type="GO" id="GO:0046872">
    <property type="term" value="F:metal ion binding"/>
    <property type="evidence" value="ECO:0007669"/>
    <property type="project" value="UniProtKB-KW"/>
</dbReference>
<dbReference type="GO" id="GO:0006285">
    <property type="term" value="P:base-excision repair, AP site formation"/>
    <property type="evidence" value="ECO:0007669"/>
    <property type="project" value="TreeGrafter"/>
</dbReference>
<organism evidence="14 15">
    <name type="scientific">candidate division WWE3 bacterium RIFCSPHIGHO2_01_FULL_42_13</name>
    <dbReference type="NCBI Taxonomy" id="1802617"/>
    <lineage>
        <taxon>Bacteria</taxon>
        <taxon>Katanobacteria</taxon>
    </lineage>
</organism>
<dbReference type="SMART" id="SM00478">
    <property type="entry name" value="ENDO3c"/>
    <property type="match status" value="1"/>
</dbReference>
<dbReference type="Proteomes" id="UP000176608">
    <property type="component" value="Unassembled WGS sequence"/>
</dbReference>
<dbReference type="InterPro" id="IPR003651">
    <property type="entry name" value="Endonuclease3_FeS-loop_motif"/>
</dbReference>
<dbReference type="FunFam" id="1.10.340.30:FF:000001">
    <property type="entry name" value="Endonuclease III"/>
    <property type="match status" value="1"/>
</dbReference>
<keyword evidence="4 12" id="KW-0227">DNA damage</keyword>
<evidence type="ECO:0000313" key="14">
    <source>
        <dbReference type="EMBL" id="OGC47303.1"/>
    </source>
</evidence>
<keyword evidence="6 12" id="KW-0408">Iron</keyword>
<keyword evidence="10 12" id="KW-0456">Lyase</keyword>
<sequence>MDRKERALEVARLLKKEHPKPKTELNHENEMQLAISVAMSAQTTDKKVNQVNEKLFKKYKTWQDFANANLEELQLDMHGINFHRGKAERVIKMAQMVINDFGGKLPQNMVDLMKLPGVARKSSNVIMQELWDIAEGIVVDTHVTRVSNRLGLTEYQDAVKIEKDLMELLPKESWRNISGAMVLHGRYVCTARKPKCGECVLNKICPSAFTFE</sequence>
<dbReference type="Pfam" id="PF10576">
    <property type="entry name" value="EndIII_4Fe-2S"/>
    <property type="match status" value="1"/>
</dbReference>
<dbReference type="FunFam" id="1.10.1670.10:FF:000001">
    <property type="entry name" value="Endonuclease III"/>
    <property type="match status" value="1"/>
</dbReference>
<comment type="cofactor">
    <cofactor evidence="12">
        <name>[4Fe-4S] cluster</name>
        <dbReference type="ChEBI" id="CHEBI:49883"/>
    </cofactor>
    <text evidence="12">Binds 1 [4Fe-4S] cluster.</text>
</comment>
<keyword evidence="14" id="KW-0540">Nuclease</keyword>
<keyword evidence="5 12" id="KW-0378">Hydrolase</keyword>
<comment type="function">
    <text evidence="12">DNA repair enzyme that has both DNA N-glycosylase activity and AP-lyase activity. The DNA N-glycosylase activity releases various damaged pyrimidines from DNA by cleaving the N-glycosidic bond, leaving an AP (apurinic/apyrimidinic) site. The AP-lyase activity cleaves the phosphodiester bond 3' to the AP site by a beta-elimination, leaving a 3'-terminal unsaturated sugar and a product with a terminal 5'-phosphate.</text>
</comment>
<dbReference type="PIRSF" id="PIRSF001435">
    <property type="entry name" value="Nth"/>
    <property type="match status" value="1"/>
</dbReference>
<dbReference type="SUPFAM" id="SSF48150">
    <property type="entry name" value="DNA-glycosylase"/>
    <property type="match status" value="1"/>
</dbReference>
<evidence type="ECO:0000256" key="8">
    <source>
        <dbReference type="ARBA" id="ARBA00023125"/>
    </source>
</evidence>
<dbReference type="PROSITE" id="PS00764">
    <property type="entry name" value="ENDONUCLEASE_III_1"/>
    <property type="match status" value="1"/>
</dbReference>
<proteinExistence type="inferred from homology"/>
<keyword evidence="3 12" id="KW-0479">Metal-binding</keyword>
<keyword evidence="9 12" id="KW-0234">DNA repair</keyword>
<evidence type="ECO:0000256" key="6">
    <source>
        <dbReference type="ARBA" id="ARBA00023004"/>
    </source>
</evidence>
<dbReference type="InterPro" id="IPR003265">
    <property type="entry name" value="HhH-GPD_domain"/>
</dbReference>
<dbReference type="CDD" id="cd00056">
    <property type="entry name" value="ENDO3c"/>
    <property type="match status" value="1"/>
</dbReference>
<dbReference type="AlphaFoldDB" id="A0A1F4USW7"/>
<accession>A0A1F4USW7</accession>
<evidence type="ECO:0000256" key="3">
    <source>
        <dbReference type="ARBA" id="ARBA00022723"/>
    </source>
</evidence>
<evidence type="ECO:0000256" key="7">
    <source>
        <dbReference type="ARBA" id="ARBA00023014"/>
    </source>
</evidence>
<feature type="binding site" evidence="12">
    <location>
        <position position="196"/>
    </location>
    <ligand>
        <name>[4Fe-4S] cluster</name>
        <dbReference type="ChEBI" id="CHEBI:49883"/>
    </ligand>
</feature>
<evidence type="ECO:0000256" key="1">
    <source>
        <dbReference type="ARBA" id="ARBA00008343"/>
    </source>
</evidence>
<dbReference type="NCBIfam" id="TIGR01083">
    <property type="entry name" value="nth"/>
    <property type="match status" value="1"/>
</dbReference>
<dbReference type="GO" id="GO:0140078">
    <property type="term" value="F:class I DNA-(apurinic or apyrimidinic site) endonuclease activity"/>
    <property type="evidence" value="ECO:0007669"/>
    <property type="project" value="UniProtKB-EC"/>
</dbReference>
<comment type="similarity">
    <text evidence="1 12">Belongs to the Nth/MutY family.</text>
</comment>